<evidence type="ECO:0000256" key="1">
    <source>
        <dbReference type="SAM" id="MobiDB-lite"/>
    </source>
</evidence>
<sequence length="1003" mass="111037">MSASVASQPSQYFQHTMLASRLSSSMRPISTATSIDSSADFEDNSHRRRPVNGWGGRVMEEVVMEAPEDGLEDLDHSDAESIRSLSSRAQRMNEMLSDSDSSIEGRASTDGERTFTSLSSYDEPRTPKSPAPEYSAHGFPVIESSDEKSPELFRRYSVEPSPTYQRDSVSTIGPKGPHLFRSYSTSHTTSIAHITIPHSGIVMPPTPSASASPASPPPAVSPSHFPAPPQSPHCAEAPQVRPMSELSAVVSDYEIDEVKSWSPKQVCAWMTALGFERELVEKFEKNDISGAILVDLKWEDLKELDIHSFGKRIELWSEIHHLRARTATSPPMAQESFPRASSRVSRNSSTRSKTSRSPKFARGPQMVVREVGNMRSGGGAKALPDLPTLLPRSDRRKEQMISEREESSDEEHASRPVRQMRKRGRKTNVRVPKKQFSVESIDSETASSERAFEQYRPSLRYMPSVDDVEGHVVIRARRAKSPAARRRRKSVVEVLPNEISHKPSTKHRCKKHDGKCEHKHHKKPHRCSKGDKCHKHGSGSKPSEPKRASSLEHGTILIATTPSIADANPPRISALYSGSERPTRPGSVATASVLASSDVLGPTHGREVKLQENTLKDVARMDPLENVKQFLTLQHLQHLEERRESPPPVPTKSAEHLARARGTYTPPTPSATPSPPLAPRSDSLLPPTSSHSAKSVLVPLAPALHHPPTPTPSPPIRSQTPSLGLRTQGMERPAPPSINNATSPISRMRSPSNLLRTTTPFSEADVPYASATPVPRNMSNSAPPDMRFRRFPTPDFAQHSTPSLPTTPLPLPTRRGPSTASTSHFRPQPLHMTVVDENAEWEPIDEDEVKMAPSPNPLRMHSGWMKKRRTNWFRHEWPDYHFVLKGTRLGYAKNMEKEDGFIEMDNYSVSCSNTASHKLSAAFKGARLFGRKTSGGAGEGTGAYFFQLVPAAPEGGRNAVGKVHYFAVGTREERIDWMRELMLAKAIKQKKEGFEVEVNGERI</sequence>
<evidence type="ECO:0000313" key="4">
    <source>
        <dbReference type="EMBL" id="CUS12571.1"/>
    </source>
</evidence>
<feature type="compositionally biased region" description="Basic residues" evidence="1">
    <location>
        <begin position="418"/>
        <end position="430"/>
    </location>
</feature>
<evidence type="ECO:0000259" key="2">
    <source>
        <dbReference type="PROSITE" id="PS50003"/>
    </source>
</evidence>
<feature type="region of interest" description="Disordered" evidence="1">
    <location>
        <begin position="202"/>
        <end position="237"/>
    </location>
</feature>
<dbReference type="SUPFAM" id="SSF50729">
    <property type="entry name" value="PH domain-like"/>
    <property type="match status" value="1"/>
</dbReference>
<feature type="non-terminal residue" evidence="4">
    <location>
        <position position="1003"/>
    </location>
</feature>
<feature type="compositionally biased region" description="Pro residues" evidence="1">
    <location>
        <begin position="666"/>
        <end position="678"/>
    </location>
</feature>
<dbReference type="InterPro" id="IPR001849">
    <property type="entry name" value="PH_domain"/>
</dbReference>
<dbReference type="InterPro" id="IPR001660">
    <property type="entry name" value="SAM"/>
</dbReference>
<dbReference type="Gene3D" id="2.30.29.30">
    <property type="entry name" value="Pleckstrin-homology domain (PH domain)/Phosphotyrosine-binding domain (PTB)"/>
    <property type="match status" value="1"/>
</dbReference>
<feature type="region of interest" description="Disordered" evidence="1">
    <location>
        <begin position="639"/>
        <end position="781"/>
    </location>
</feature>
<gene>
    <name evidence="4" type="ORF">GSTUAT00003308001</name>
</gene>
<dbReference type="PROSITE" id="PS50003">
    <property type="entry name" value="PH_DOMAIN"/>
    <property type="match status" value="1"/>
</dbReference>
<accession>A0A292Q0L1</accession>
<dbReference type="Proteomes" id="UP001412239">
    <property type="component" value="Unassembled WGS sequence"/>
</dbReference>
<name>A0A292Q0L1_9PEZI</name>
<keyword evidence="5" id="KW-1185">Reference proteome</keyword>
<dbReference type="SUPFAM" id="SSF47769">
    <property type="entry name" value="SAM/Pointed domain"/>
    <property type="match status" value="1"/>
</dbReference>
<proteinExistence type="predicted"/>
<feature type="compositionally biased region" description="Pro residues" evidence="1">
    <location>
        <begin position="214"/>
        <end position="231"/>
    </location>
</feature>
<feature type="domain" description="SAM" evidence="3">
    <location>
        <begin position="261"/>
        <end position="325"/>
    </location>
</feature>
<feature type="compositionally biased region" description="Basic residues" evidence="1">
    <location>
        <begin position="503"/>
        <end position="538"/>
    </location>
</feature>
<dbReference type="EMBL" id="LN890988">
    <property type="protein sequence ID" value="CUS12571.1"/>
    <property type="molecule type" value="Genomic_DNA"/>
</dbReference>
<feature type="domain" description="PH" evidence="2">
    <location>
        <begin position="858"/>
        <end position="986"/>
    </location>
</feature>
<protein>
    <recommendedName>
        <fullName evidence="6">SAM domain-containing protein</fullName>
    </recommendedName>
</protein>
<dbReference type="CDD" id="cd09535">
    <property type="entry name" value="SAM_BOI-like_fungal"/>
    <property type="match status" value="1"/>
</dbReference>
<evidence type="ECO:0000259" key="3">
    <source>
        <dbReference type="PROSITE" id="PS50105"/>
    </source>
</evidence>
<feature type="region of interest" description="Disordered" evidence="1">
    <location>
        <begin position="30"/>
        <end position="53"/>
    </location>
</feature>
<dbReference type="AlphaFoldDB" id="A0A292Q0L1"/>
<dbReference type="InterPro" id="IPR011993">
    <property type="entry name" value="PH-like_dom_sf"/>
</dbReference>
<feature type="compositionally biased region" description="Low complexity" evidence="1">
    <location>
        <begin position="339"/>
        <end position="357"/>
    </location>
</feature>
<feature type="region of interest" description="Disordered" evidence="1">
    <location>
        <begin position="502"/>
        <end position="587"/>
    </location>
</feature>
<dbReference type="Gene3D" id="1.10.150.50">
    <property type="entry name" value="Transcription Factor, Ets-1"/>
    <property type="match status" value="1"/>
</dbReference>
<dbReference type="SMART" id="SM00233">
    <property type="entry name" value="PH"/>
    <property type="match status" value="1"/>
</dbReference>
<feature type="region of interest" description="Disordered" evidence="1">
    <location>
        <begin position="794"/>
        <end position="825"/>
    </location>
</feature>
<feature type="compositionally biased region" description="Pro residues" evidence="1">
    <location>
        <begin position="705"/>
        <end position="715"/>
    </location>
</feature>
<feature type="compositionally biased region" description="Basic and acidic residues" evidence="1">
    <location>
        <begin position="392"/>
        <end position="414"/>
    </location>
</feature>
<organism evidence="4 5">
    <name type="scientific">Tuber aestivum</name>
    <name type="common">summer truffle</name>
    <dbReference type="NCBI Taxonomy" id="59557"/>
    <lineage>
        <taxon>Eukaryota</taxon>
        <taxon>Fungi</taxon>
        <taxon>Dikarya</taxon>
        <taxon>Ascomycota</taxon>
        <taxon>Pezizomycotina</taxon>
        <taxon>Pezizomycetes</taxon>
        <taxon>Pezizales</taxon>
        <taxon>Tuberaceae</taxon>
        <taxon>Tuber</taxon>
    </lineage>
</organism>
<feature type="region of interest" description="Disordered" evidence="1">
    <location>
        <begin position="94"/>
        <end position="143"/>
    </location>
</feature>
<reference evidence="4" key="1">
    <citation type="submission" date="2015-10" db="EMBL/GenBank/DDBJ databases">
        <authorList>
            <person name="Regsiter A."/>
            <person name="william w."/>
        </authorList>
    </citation>
    <scope>NUCLEOTIDE SEQUENCE</scope>
    <source>
        <strain evidence="4">Montdore</strain>
    </source>
</reference>
<evidence type="ECO:0000313" key="5">
    <source>
        <dbReference type="Proteomes" id="UP001412239"/>
    </source>
</evidence>
<dbReference type="Pfam" id="PF07647">
    <property type="entry name" value="SAM_2"/>
    <property type="match status" value="1"/>
</dbReference>
<evidence type="ECO:0008006" key="6">
    <source>
        <dbReference type="Google" id="ProtNLM"/>
    </source>
</evidence>
<dbReference type="Pfam" id="PF00169">
    <property type="entry name" value="PH"/>
    <property type="match status" value="1"/>
</dbReference>
<dbReference type="SMART" id="SM00454">
    <property type="entry name" value="SAM"/>
    <property type="match status" value="1"/>
</dbReference>
<feature type="compositionally biased region" description="Polar residues" evidence="1">
    <location>
        <begin position="737"/>
        <end position="761"/>
    </location>
</feature>
<dbReference type="InterPro" id="IPR013761">
    <property type="entry name" value="SAM/pointed_sf"/>
</dbReference>
<feature type="region of interest" description="Disordered" evidence="1">
    <location>
        <begin position="327"/>
        <end position="430"/>
    </location>
</feature>
<dbReference type="PROSITE" id="PS50105">
    <property type="entry name" value="SAM_DOMAIN"/>
    <property type="match status" value="1"/>
</dbReference>